<sequence>MKRIAEMREVAKIVRFGSVTSISGADFVRECLDELTTKYPATKFVKIISTDCIQNYPDCNLPTVLVYHNGALKSNYVGVRSFGRRCIPEGVALTLCQSDPVLNDGRSKKEQSREAVLERVRERFLEKVVERVISSEIMFASFAGFDEI</sequence>
<reference evidence="3 4" key="1">
    <citation type="journal article" date="2017" name="Genome Biol.">
        <title>New reference genome sequences of hot pepper reveal the massive evolution of plant disease-resistance genes by retroduplication.</title>
        <authorList>
            <person name="Kim S."/>
            <person name="Park J."/>
            <person name="Yeom S.I."/>
            <person name="Kim Y.M."/>
            <person name="Seo E."/>
            <person name="Kim K.T."/>
            <person name="Kim M.S."/>
            <person name="Lee J.M."/>
            <person name="Cheong K."/>
            <person name="Shin H.S."/>
            <person name="Kim S.B."/>
            <person name="Han K."/>
            <person name="Lee J."/>
            <person name="Park M."/>
            <person name="Lee H.A."/>
            <person name="Lee H.Y."/>
            <person name="Lee Y."/>
            <person name="Oh S."/>
            <person name="Lee J.H."/>
            <person name="Choi E."/>
            <person name="Choi E."/>
            <person name="Lee S.E."/>
            <person name="Jeon J."/>
            <person name="Kim H."/>
            <person name="Choi G."/>
            <person name="Song H."/>
            <person name="Lee J."/>
            <person name="Lee S.C."/>
            <person name="Kwon J.K."/>
            <person name="Lee H.Y."/>
            <person name="Koo N."/>
            <person name="Hong Y."/>
            <person name="Kim R.W."/>
            <person name="Kang W.H."/>
            <person name="Huh J.H."/>
            <person name="Kang B.C."/>
            <person name="Yang T.J."/>
            <person name="Lee Y.H."/>
            <person name="Bennetzen J.L."/>
            <person name="Choi D."/>
        </authorList>
    </citation>
    <scope>NUCLEOTIDE SEQUENCE [LARGE SCALE GENOMIC DNA]</scope>
    <source>
        <strain evidence="4">cv. PBC81</strain>
    </source>
</reference>
<dbReference type="Proteomes" id="UP000224567">
    <property type="component" value="Unassembled WGS sequence"/>
</dbReference>
<dbReference type="GO" id="GO:0005737">
    <property type="term" value="C:cytoplasm"/>
    <property type="evidence" value="ECO:0007669"/>
    <property type="project" value="TreeGrafter"/>
</dbReference>
<evidence type="ECO:0000313" key="4">
    <source>
        <dbReference type="Proteomes" id="UP000224567"/>
    </source>
</evidence>
<reference evidence="4" key="2">
    <citation type="journal article" date="2017" name="J. Anim. Genet.">
        <title>Multiple reference genome sequences of hot pepper reveal the massive evolution of plant disease resistance genes by retroduplication.</title>
        <authorList>
            <person name="Kim S."/>
            <person name="Park J."/>
            <person name="Yeom S.-I."/>
            <person name="Kim Y.-M."/>
            <person name="Seo E."/>
            <person name="Kim K.-T."/>
            <person name="Kim M.-S."/>
            <person name="Lee J.M."/>
            <person name="Cheong K."/>
            <person name="Shin H.-S."/>
            <person name="Kim S.-B."/>
            <person name="Han K."/>
            <person name="Lee J."/>
            <person name="Park M."/>
            <person name="Lee H.-A."/>
            <person name="Lee H.-Y."/>
            <person name="Lee Y."/>
            <person name="Oh S."/>
            <person name="Lee J.H."/>
            <person name="Choi E."/>
            <person name="Choi E."/>
            <person name="Lee S.E."/>
            <person name="Jeon J."/>
            <person name="Kim H."/>
            <person name="Choi G."/>
            <person name="Song H."/>
            <person name="Lee J."/>
            <person name="Lee S.-C."/>
            <person name="Kwon J.-K."/>
            <person name="Lee H.-Y."/>
            <person name="Koo N."/>
            <person name="Hong Y."/>
            <person name="Kim R.W."/>
            <person name="Kang W.-H."/>
            <person name="Huh J.H."/>
            <person name="Kang B.-C."/>
            <person name="Yang T.-J."/>
            <person name="Lee Y.-H."/>
            <person name="Bennetzen J.L."/>
            <person name="Choi D."/>
        </authorList>
    </citation>
    <scope>NUCLEOTIDE SEQUENCE [LARGE SCALE GENOMIC DNA]</scope>
    <source>
        <strain evidence="4">cv. PBC81</strain>
    </source>
</reference>
<dbReference type="Pfam" id="PF02114">
    <property type="entry name" value="Phosducin"/>
    <property type="match status" value="1"/>
</dbReference>
<dbReference type="PANTHER" id="PTHR45809">
    <property type="entry name" value="VIRAL IAP-ASSOCIATED FACTOR HOMOLOG"/>
    <property type="match status" value="1"/>
</dbReference>
<evidence type="ECO:0000256" key="1">
    <source>
        <dbReference type="ARBA" id="ARBA00009686"/>
    </source>
</evidence>
<feature type="domain" description="Phosducin" evidence="2">
    <location>
        <begin position="20"/>
        <end position="79"/>
    </location>
</feature>
<dbReference type="OrthoDB" id="45518at2759"/>
<proteinExistence type="inferred from homology"/>
<dbReference type="InterPro" id="IPR051498">
    <property type="entry name" value="Phosducin-like_chap/apop_reg"/>
</dbReference>
<dbReference type="GO" id="GO:0006457">
    <property type="term" value="P:protein folding"/>
    <property type="evidence" value="ECO:0007669"/>
    <property type="project" value="TreeGrafter"/>
</dbReference>
<dbReference type="SUPFAM" id="SSF52833">
    <property type="entry name" value="Thioredoxin-like"/>
    <property type="match status" value="1"/>
</dbReference>
<keyword evidence="4" id="KW-1185">Reference proteome</keyword>
<evidence type="ECO:0000259" key="2">
    <source>
        <dbReference type="Pfam" id="PF02114"/>
    </source>
</evidence>
<dbReference type="InterPro" id="IPR024253">
    <property type="entry name" value="Phosducin_thioredoxin-like_dom"/>
</dbReference>
<dbReference type="STRING" id="33114.A0A2G2VWI7"/>
<comment type="caution">
    <text evidence="3">The sequence shown here is derived from an EMBL/GenBank/DDBJ whole genome shotgun (WGS) entry which is preliminary data.</text>
</comment>
<dbReference type="EMBL" id="MLFT02000010">
    <property type="protein sequence ID" value="PHT37347.1"/>
    <property type="molecule type" value="Genomic_DNA"/>
</dbReference>
<protein>
    <recommendedName>
        <fullName evidence="2">Phosducin domain-containing protein</fullName>
    </recommendedName>
</protein>
<dbReference type="AlphaFoldDB" id="A0A2G2VWI7"/>
<gene>
    <name evidence="3" type="ORF">CQW23_25047</name>
</gene>
<accession>A0A2G2VWI7</accession>
<dbReference type="PANTHER" id="PTHR45809:SF3">
    <property type="entry name" value="VIRAL IAP-ASSOCIATED FACTOR HOMOLOG"/>
    <property type="match status" value="1"/>
</dbReference>
<comment type="similarity">
    <text evidence="1">Belongs to the phosducin family.</text>
</comment>
<dbReference type="Gene3D" id="3.40.30.10">
    <property type="entry name" value="Glutaredoxin"/>
    <property type="match status" value="1"/>
</dbReference>
<evidence type="ECO:0000313" key="3">
    <source>
        <dbReference type="EMBL" id="PHT37347.1"/>
    </source>
</evidence>
<name>A0A2G2VWI7_CAPBA</name>
<organism evidence="3 4">
    <name type="scientific">Capsicum baccatum</name>
    <name type="common">Peruvian pepper</name>
    <dbReference type="NCBI Taxonomy" id="33114"/>
    <lineage>
        <taxon>Eukaryota</taxon>
        <taxon>Viridiplantae</taxon>
        <taxon>Streptophyta</taxon>
        <taxon>Embryophyta</taxon>
        <taxon>Tracheophyta</taxon>
        <taxon>Spermatophyta</taxon>
        <taxon>Magnoliopsida</taxon>
        <taxon>eudicotyledons</taxon>
        <taxon>Gunneridae</taxon>
        <taxon>Pentapetalae</taxon>
        <taxon>asterids</taxon>
        <taxon>lamiids</taxon>
        <taxon>Solanales</taxon>
        <taxon>Solanaceae</taxon>
        <taxon>Solanoideae</taxon>
        <taxon>Capsiceae</taxon>
        <taxon>Capsicum</taxon>
    </lineage>
</organism>
<dbReference type="InterPro" id="IPR036249">
    <property type="entry name" value="Thioredoxin-like_sf"/>
</dbReference>